<dbReference type="Gene3D" id="1.10.150.240">
    <property type="entry name" value="Putative phosphatase, domain 2"/>
    <property type="match status" value="1"/>
</dbReference>
<dbReference type="Proteomes" id="UP000239920">
    <property type="component" value="Unassembled WGS sequence"/>
</dbReference>
<dbReference type="AlphaFoldDB" id="A0A2J6NPY1"/>
<protein>
    <submittedName>
        <fullName evidence="1">Phosphatase</fullName>
    </submittedName>
</protein>
<dbReference type="Gene3D" id="3.40.50.1000">
    <property type="entry name" value="HAD superfamily/HAD-like"/>
    <property type="match status" value="1"/>
</dbReference>
<dbReference type="InterPro" id="IPR036412">
    <property type="entry name" value="HAD-like_sf"/>
</dbReference>
<dbReference type="InterPro" id="IPR023198">
    <property type="entry name" value="PGP-like_dom2"/>
</dbReference>
<organism evidence="1 2">
    <name type="scientific">Limosilactobacillus pontis</name>
    <dbReference type="NCBI Taxonomy" id="35787"/>
    <lineage>
        <taxon>Bacteria</taxon>
        <taxon>Bacillati</taxon>
        <taxon>Bacillota</taxon>
        <taxon>Bacilli</taxon>
        <taxon>Lactobacillales</taxon>
        <taxon>Lactobacillaceae</taxon>
        <taxon>Limosilactobacillus</taxon>
    </lineage>
</organism>
<dbReference type="SUPFAM" id="SSF56784">
    <property type="entry name" value="HAD-like"/>
    <property type="match status" value="1"/>
</dbReference>
<accession>A0A2J6NPY1</accession>
<evidence type="ECO:0000313" key="1">
    <source>
        <dbReference type="EMBL" id="PMB83369.1"/>
    </source>
</evidence>
<comment type="caution">
    <text evidence="1">The sequence shown here is derived from an EMBL/GenBank/DDBJ whole genome shotgun (WGS) entry which is preliminary data.</text>
</comment>
<dbReference type="RefSeq" id="WP_104687930.1">
    <property type="nucleotide sequence ID" value="NZ_JBKTHY010000003.1"/>
</dbReference>
<evidence type="ECO:0000313" key="2">
    <source>
        <dbReference type="Proteomes" id="UP000239920"/>
    </source>
</evidence>
<dbReference type="InterPro" id="IPR023214">
    <property type="entry name" value="HAD_sf"/>
</dbReference>
<name>A0A2J6NPY1_9LACO</name>
<gene>
    <name evidence="1" type="ORF">CK797_00830</name>
</gene>
<sequence>MQGAILNVNGIITDLDRLQFAAWQKVAMYEYGMGLPGKLAAEFKGLDRDAALNRVLAHFNATADANARGDLLAEQDRFYGQVLADLSEDDLVPGIKRLIIALYDHYVKLAINAPAGHGDEVSRQLKLDEFIDAVGSEDDAAQPYQSLSTQLDVPATGCIALVTNKADMQAAAAARLTTIGVGDASSLADADYRVSQVGDLRYQMLEKVWEDTHEDK</sequence>
<proteinExistence type="predicted"/>
<reference evidence="1 2" key="1">
    <citation type="submission" date="2017-09" db="EMBL/GenBank/DDBJ databases">
        <title>Bacterial strain isolated from the female urinary microbiota.</title>
        <authorList>
            <person name="Thomas-White K."/>
            <person name="Kumar N."/>
            <person name="Forster S."/>
            <person name="Putonti C."/>
            <person name="Lawley T."/>
            <person name="Wolfe A.J."/>
        </authorList>
    </citation>
    <scope>NUCLEOTIDE SEQUENCE [LARGE SCALE GENOMIC DNA]</scope>
    <source>
        <strain evidence="1 2">UMB0683</strain>
    </source>
</reference>
<dbReference type="OrthoDB" id="2315548at2"/>
<dbReference type="EMBL" id="PNFV01000001">
    <property type="protein sequence ID" value="PMB83369.1"/>
    <property type="molecule type" value="Genomic_DNA"/>
</dbReference>